<sequence>MTGDEYLIWSSSDFVKMRNLIVSRLTMFNARRGGEPAPNVKDHAVGWQCFKAIVKMVDVKLEKPELLAADKFRQRISTLYAVLELPSYEREIFYRHIGHSGEINKNVYQCPFSIGEIVKVG</sequence>
<comment type="caution">
    <text evidence="1">The sequence shown here is derived from an EMBL/GenBank/DDBJ whole genome shotgun (WGS) entry which is preliminary data.</text>
</comment>
<dbReference type="PANTHER" id="PTHR33480:SF1">
    <property type="entry name" value="TYR RECOMBINASE DOMAIN-CONTAINING PROTEIN"/>
    <property type="match status" value="1"/>
</dbReference>
<evidence type="ECO:0000313" key="1">
    <source>
        <dbReference type="EMBL" id="KAK3800728.1"/>
    </source>
</evidence>
<proteinExistence type="predicted"/>
<reference evidence="1" key="1">
    <citation type="journal article" date="2023" name="G3 (Bethesda)">
        <title>A reference genome for the long-term kleptoplast-retaining sea slug Elysia crispata morphotype clarki.</title>
        <authorList>
            <person name="Eastman K.E."/>
            <person name="Pendleton A.L."/>
            <person name="Shaikh M.A."/>
            <person name="Suttiyut T."/>
            <person name="Ogas R."/>
            <person name="Tomko P."/>
            <person name="Gavelis G."/>
            <person name="Widhalm J.R."/>
            <person name="Wisecaver J.H."/>
        </authorList>
    </citation>
    <scope>NUCLEOTIDE SEQUENCE</scope>
    <source>
        <strain evidence="1">ECLA1</strain>
    </source>
</reference>
<dbReference type="EMBL" id="JAWDGP010000422">
    <property type="protein sequence ID" value="KAK3800728.1"/>
    <property type="molecule type" value="Genomic_DNA"/>
</dbReference>
<gene>
    <name evidence="1" type="ORF">RRG08_003133</name>
</gene>
<protein>
    <submittedName>
        <fullName evidence="1">Uncharacterized protein</fullName>
    </submittedName>
</protein>
<accession>A0AAE1ECB1</accession>
<keyword evidence="2" id="KW-1185">Reference proteome</keyword>
<name>A0AAE1ECB1_9GAST</name>
<evidence type="ECO:0000313" key="2">
    <source>
        <dbReference type="Proteomes" id="UP001283361"/>
    </source>
</evidence>
<dbReference type="Proteomes" id="UP001283361">
    <property type="component" value="Unassembled WGS sequence"/>
</dbReference>
<organism evidence="1 2">
    <name type="scientific">Elysia crispata</name>
    <name type="common">lettuce slug</name>
    <dbReference type="NCBI Taxonomy" id="231223"/>
    <lineage>
        <taxon>Eukaryota</taxon>
        <taxon>Metazoa</taxon>
        <taxon>Spiralia</taxon>
        <taxon>Lophotrochozoa</taxon>
        <taxon>Mollusca</taxon>
        <taxon>Gastropoda</taxon>
        <taxon>Heterobranchia</taxon>
        <taxon>Euthyneura</taxon>
        <taxon>Panpulmonata</taxon>
        <taxon>Sacoglossa</taxon>
        <taxon>Placobranchoidea</taxon>
        <taxon>Plakobranchidae</taxon>
        <taxon>Elysia</taxon>
    </lineage>
</organism>
<dbReference type="PANTHER" id="PTHR33480">
    <property type="entry name" value="SET DOMAIN-CONTAINING PROTEIN-RELATED"/>
    <property type="match status" value="1"/>
</dbReference>
<dbReference type="AlphaFoldDB" id="A0AAE1ECB1"/>